<dbReference type="Pfam" id="PF13481">
    <property type="entry name" value="AAA_25"/>
    <property type="match status" value="1"/>
</dbReference>
<protein>
    <submittedName>
        <fullName evidence="2">Uncharacterized protein</fullName>
    </submittedName>
</protein>
<dbReference type="InterPro" id="IPR027417">
    <property type="entry name" value="P-loop_NTPase"/>
</dbReference>
<sequence length="432" mass="48065">MRRARIQKFQTRMRQLRKELRAKETAEQLAADRTKIIERLDALTTDDSASKDIDFFRSDVGGGDEAKETHRTLSTAELIAERKPQEWLFPNLLTKNEPAVIVGPSKTLKSSLAVDLCAALATGGKFLGEFAAEKVFRVGFVGADNKQSQLTDLAVRWSAARKENPSLENLQWFMAVEEPAAPENLESLRQWIEKFELEVVVIDPLKLGSTNKRKQAEAIQTLVKTISKAGATPILCVQTRKEMKPGKLDASILAGSLDFAQQWLLVNRREAFESGSGKHKLWLSIGGYAGQGGEWGVDIDEGKLTDEGGRRWNVTLREATEIEAAAKQAKEDVKFEKLESQLRRVLIDAGENGLCKYNIRSNSGMSGSKFGPTWDRMMTAGKIVEMPKEPHSTLKRYTLPPENEKNENDRSSPPVDATHETRTRGASRGNAV</sequence>
<dbReference type="RefSeq" id="WP_246120197.1">
    <property type="nucleotide sequence ID" value="NZ_SJPF01000005.1"/>
</dbReference>
<reference evidence="2 3" key="1">
    <citation type="submission" date="2019-02" db="EMBL/GenBank/DDBJ databases">
        <title>Deep-cultivation of Planctomycetes and their phenomic and genomic characterization uncovers novel biology.</title>
        <authorList>
            <person name="Wiegand S."/>
            <person name="Jogler M."/>
            <person name="Boedeker C."/>
            <person name="Pinto D."/>
            <person name="Vollmers J."/>
            <person name="Rivas-Marin E."/>
            <person name="Kohn T."/>
            <person name="Peeters S.H."/>
            <person name="Heuer A."/>
            <person name="Rast P."/>
            <person name="Oberbeckmann S."/>
            <person name="Bunk B."/>
            <person name="Jeske O."/>
            <person name="Meyerdierks A."/>
            <person name="Storesund J.E."/>
            <person name="Kallscheuer N."/>
            <person name="Luecker S."/>
            <person name="Lage O.M."/>
            <person name="Pohl T."/>
            <person name="Merkel B.J."/>
            <person name="Hornburger P."/>
            <person name="Mueller R.-W."/>
            <person name="Bruemmer F."/>
            <person name="Labrenz M."/>
            <person name="Spormann A.M."/>
            <person name="Op Den Camp H."/>
            <person name="Overmann J."/>
            <person name="Amann R."/>
            <person name="Jetten M.S.M."/>
            <person name="Mascher T."/>
            <person name="Medema M.H."/>
            <person name="Devos D.P."/>
            <person name="Kaster A.-K."/>
            <person name="Ovreas L."/>
            <person name="Rohde M."/>
            <person name="Galperin M.Y."/>
            <person name="Jogler C."/>
        </authorList>
    </citation>
    <scope>NUCLEOTIDE SEQUENCE [LARGE SCALE GENOMIC DNA]</scope>
    <source>
        <strain evidence="2 3">Enr8</strain>
    </source>
</reference>
<comment type="caution">
    <text evidence="2">The sequence shown here is derived from an EMBL/GenBank/DDBJ whole genome shotgun (WGS) entry which is preliminary data.</text>
</comment>
<evidence type="ECO:0000256" key="1">
    <source>
        <dbReference type="SAM" id="MobiDB-lite"/>
    </source>
</evidence>
<proteinExistence type="predicted"/>
<name>A0A5C5UXJ0_9BACT</name>
<evidence type="ECO:0000313" key="2">
    <source>
        <dbReference type="EMBL" id="TWT30868.1"/>
    </source>
</evidence>
<dbReference type="AlphaFoldDB" id="A0A5C5UXJ0"/>
<gene>
    <name evidence="2" type="ORF">Enr8_43940</name>
</gene>
<keyword evidence="3" id="KW-1185">Reference proteome</keyword>
<dbReference type="EMBL" id="SJPF01000005">
    <property type="protein sequence ID" value="TWT30868.1"/>
    <property type="molecule type" value="Genomic_DNA"/>
</dbReference>
<organism evidence="2 3">
    <name type="scientific">Blastopirellula retiformator</name>
    <dbReference type="NCBI Taxonomy" id="2527970"/>
    <lineage>
        <taxon>Bacteria</taxon>
        <taxon>Pseudomonadati</taxon>
        <taxon>Planctomycetota</taxon>
        <taxon>Planctomycetia</taxon>
        <taxon>Pirellulales</taxon>
        <taxon>Pirellulaceae</taxon>
        <taxon>Blastopirellula</taxon>
    </lineage>
</organism>
<accession>A0A5C5UXJ0</accession>
<evidence type="ECO:0000313" key="3">
    <source>
        <dbReference type="Proteomes" id="UP000318878"/>
    </source>
</evidence>
<dbReference type="Proteomes" id="UP000318878">
    <property type="component" value="Unassembled WGS sequence"/>
</dbReference>
<dbReference type="Gene3D" id="3.40.50.300">
    <property type="entry name" value="P-loop containing nucleotide triphosphate hydrolases"/>
    <property type="match status" value="1"/>
</dbReference>
<feature type="region of interest" description="Disordered" evidence="1">
    <location>
        <begin position="385"/>
        <end position="432"/>
    </location>
</feature>
<dbReference type="SUPFAM" id="SSF52540">
    <property type="entry name" value="P-loop containing nucleoside triphosphate hydrolases"/>
    <property type="match status" value="1"/>
</dbReference>